<evidence type="ECO:0000256" key="4">
    <source>
        <dbReference type="ARBA" id="ARBA00023002"/>
    </source>
</evidence>
<dbReference type="OrthoDB" id="1844152at2759"/>
<protein>
    <submittedName>
        <fullName evidence="8">Cytochrome p450</fullName>
    </submittedName>
</protein>
<feature type="signal peptide" evidence="7">
    <location>
        <begin position="1"/>
        <end position="20"/>
    </location>
</feature>
<dbReference type="GO" id="GO:0004497">
    <property type="term" value="F:monooxygenase activity"/>
    <property type="evidence" value="ECO:0007669"/>
    <property type="project" value="InterPro"/>
</dbReference>
<evidence type="ECO:0000256" key="3">
    <source>
        <dbReference type="ARBA" id="ARBA00022723"/>
    </source>
</evidence>
<dbReference type="CDD" id="cd11041">
    <property type="entry name" value="CYP503A1-like"/>
    <property type="match status" value="1"/>
</dbReference>
<comment type="caution">
    <text evidence="8">The sequence shown here is derived from an EMBL/GenBank/DDBJ whole genome shotgun (WGS) entry which is preliminary data.</text>
</comment>
<dbReference type="AlphaFoldDB" id="V2XXU4"/>
<sequence length="446" mass="50568">MPHVLIQLTLAVSAIWIVNKVVQRRAWNAKLRNIPSVGGDGFVSSYITASRFFGHARELISEGYEKYQGRVFKIPRLTGWDIIVTSPQLIDELRKAPDEYLSFDEAMNEAMQVKHTLTLEVSRHDVHHIAIVREQLTKNLSAKFDDVRAEIVEAFADELPVTNEWTKCSVSDAIFQIVARTSNRLFVGLPLCRKKEWLDLNIQFTFQVVISAQLIKIFPEFIKSFVGRYLTPVPKSIKLARKLLEPIIVERLEKQKAAWPDNDKPNDFLMWLMDDASGPQRSAYNLVMRILATNFAAIHTSSITFTDALYHLAAYPQYVPELREEIESIIKENGWSKASIQRMRKLDSFLKEVGRVAGLGGLVSTRKVMKDFIFSDGTTVPAGATVSLPAAGVHFDSVTYPFPPPISHYTKRVLNRNTTKTRTHSTHGVFQTSAPPQKRKASDTKW</sequence>
<dbReference type="HOGENOM" id="CLU_022195_3_0_1"/>
<evidence type="ECO:0000256" key="1">
    <source>
        <dbReference type="ARBA" id="ARBA00001971"/>
    </source>
</evidence>
<dbReference type="Proteomes" id="UP000017559">
    <property type="component" value="Unassembled WGS sequence"/>
</dbReference>
<dbReference type="InterPro" id="IPR001128">
    <property type="entry name" value="Cyt_P450"/>
</dbReference>
<evidence type="ECO:0000313" key="8">
    <source>
        <dbReference type="EMBL" id="ESK84204.1"/>
    </source>
</evidence>
<keyword evidence="5" id="KW-0408">Iron</keyword>
<reference evidence="8 9" key="1">
    <citation type="journal article" date="2014" name="BMC Genomics">
        <title>Genome and secretome analysis of the hemibiotrophic fungal pathogen, Moniliophthora roreri, which causes frosty pod rot disease of cacao: mechanisms of the biotrophic and necrotrophic phases.</title>
        <authorList>
            <person name="Meinhardt L.W."/>
            <person name="Costa G.G.L."/>
            <person name="Thomazella D.P.T."/>
            <person name="Teixeira P.J.P.L."/>
            <person name="Carazzolle M.F."/>
            <person name="Schuster S.C."/>
            <person name="Carlson J.E."/>
            <person name="Guiltinan M.J."/>
            <person name="Mieczkowski P."/>
            <person name="Farmer A."/>
            <person name="Ramaraj T."/>
            <person name="Crozier J."/>
            <person name="Davis R.E."/>
            <person name="Shao J."/>
            <person name="Melnick R.L."/>
            <person name="Pereira G.A.G."/>
            <person name="Bailey B.A."/>
        </authorList>
    </citation>
    <scope>NUCLEOTIDE SEQUENCE [LARGE SCALE GENOMIC DNA]</scope>
    <source>
        <strain evidence="8 9">MCA 2997</strain>
    </source>
</reference>
<keyword evidence="9" id="KW-1185">Reference proteome</keyword>
<dbReference type="InterPro" id="IPR036396">
    <property type="entry name" value="Cyt_P450_sf"/>
</dbReference>
<accession>V2XXU4</accession>
<feature type="region of interest" description="Disordered" evidence="6">
    <location>
        <begin position="420"/>
        <end position="446"/>
    </location>
</feature>
<evidence type="ECO:0000256" key="2">
    <source>
        <dbReference type="ARBA" id="ARBA00010617"/>
    </source>
</evidence>
<feature type="chain" id="PRO_5004712017" evidence="7">
    <location>
        <begin position="21"/>
        <end position="446"/>
    </location>
</feature>
<comment type="cofactor">
    <cofactor evidence="1">
        <name>heme</name>
        <dbReference type="ChEBI" id="CHEBI:30413"/>
    </cofactor>
</comment>
<dbReference type="PANTHER" id="PTHR46206">
    <property type="entry name" value="CYTOCHROME P450"/>
    <property type="match status" value="1"/>
</dbReference>
<dbReference type="Gene3D" id="1.10.630.10">
    <property type="entry name" value="Cytochrome P450"/>
    <property type="match status" value="1"/>
</dbReference>
<dbReference type="GO" id="GO:0016705">
    <property type="term" value="F:oxidoreductase activity, acting on paired donors, with incorporation or reduction of molecular oxygen"/>
    <property type="evidence" value="ECO:0007669"/>
    <property type="project" value="InterPro"/>
</dbReference>
<keyword evidence="3" id="KW-0479">Metal-binding</keyword>
<dbReference type="GO" id="GO:0005506">
    <property type="term" value="F:iron ion binding"/>
    <property type="evidence" value="ECO:0007669"/>
    <property type="project" value="InterPro"/>
</dbReference>
<comment type="similarity">
    <text evidence="2">Belongs to the cytochrome P450 family.</text>
</comment>
<evidence type="ECO:0000256" key="5">
    <source>
        <dbReference type="ARBA" id="ARBA00023004"/>
    </source>
</evidence>
<organism evidence="8 9">
    <name type="scientific">Moniliophthora roreri (strain MCA 2997)</name>
    <name type="common">Cocoa frosty pod rot fungus</name>
    <name type="synonym">Crinipellis roreri</name>
    <dbReference type="NCBI Taxonomy" id="1381753"/>
    <lineage>
        <taxon>Eukaryota</taxon>
        <taxon>Fungi</taxon>
        <taxon>Dikarya</taxon>
        <taxon>Basidiomycota</taxon>
        <taxon>Agaricomycotina</taxon>
        <taxon>Agaricomycetes</taxon>
        <taxon>Agaricomycetidae</taxon>
        <taxon>Agaricales</taxon>
        <taxon>Marasmiineae</taxon>
        <taxon>Marasmiaceae</taxon>
        <taxon>Moniliophthora</taxon>
    </lineage>
</organism>
<keyword evidence="4" id="KW-0560">Oxidoreductase</keyword>
<dbReference type="KEGG" id="mrr:Moror_16961"/>
<name>V2XXU4_MONRO</name>
<feature type="compositionally biased region" description="Polar residues" evidence="6">
    <location>
        <begin position="426"/>
        <end position="435"/>
    </location>
</feature>
<dbReference type="SUPFAM" id="SSF48264">
    <property type="entry name" value="Cytochrome P450"/>
    <property type="match status" value="1"/>
</dbReference>
<proteinExistence type="inferred from homology"/>
<keyword evidence="7" id="KW-0732">Signal</keyword>
<evidence type="ECO:0000313" key="9">
    <source>
        <dbReference type="Proteomes" id="UP000017559"/>
    </source>
</evidence>
<evidence type="ECO:0000256" key="6">
    <source>
        <dbReference type="SAM" id="MobiDB-lite"/>
    </source>
</evidence>
<dbReference type="Pfam" id="PF00067">
    <property type="entry name" value="p450"/>
    <property type="match status" value="1"/>
</dbReference>
<dbReference type="EMBL" id="AWSO01001351">
    <property type="protein sequence ID" value="ESK84204.1"/>
    <property type="molecule type" value="Genomic_DNA"/>
</dbReference>
<gene>
    <name evidence="8" type="ORF">Moror_16961</name>
</gene>
<dbReference type="GO" id="GO:0020037">
    <property type="term" value="F:heme binding"/>
    <property type="evidence" value="ECO:0007669"/>
    <property type="project" value="InterPro"/>
</dbReference>
<evidence type="ECO:0000256" key="7">
    <source>
        <dbReference type="SAM" id="SignalP"/>
    </source>
</evidence>